<reference evidence="2" key="2">
    <citation type="submission" date="2015-01" db="EMBL/GenBank/DDBJ databases">
        <title>Evolutionary Origins and Diversification of the Mycorrhizal Mutualists.</title>
        <authorList>
            <consortium name="DOE Joint Genome Institute"/>
            <consortium name="Mycorrhizal Genomics Consortium"/>
            <person name="Kohler A."/>
            <person name="Kuo A."/>
            <person name="Nagy L.G."/>
            <person name="Floudas D."/>
            <person name="Copeland A."/>
            <person name="Barry K.W."/>
            <person name="Cichocki N."/>
            <person name="Veneault-Fourrey C."/>
            <person name="LaButti K."/>
            <person name="Lindquist E.A."/>
            <person name="Lipzen A."/>
            <person name="Lundell T."/>
            <person name="Morin E."/>
            <person name="Murat C."/>
            <person name="Riley R."/>
            <person name="Ohm R."/>
            <person name="Sun H."/>
            <person name="Tunlid A."/>
            <person name="Henrissat B."/>
            <person name="Grigoriev I.V."/>
            <person name="Hibbett D.S."/>
            <person name="Martin F."/>
        </authorList>
    </citation>
    <scope>NUCLEOTIDE SEQUENCE [LARGE SCALE GENOMIC DNA]</scope>
    <source>
        <strain evidence="2">ATCC 200175</strain>
    </source>
</reference>
<dbReference type="Proteomes" id="UP000053647">
    <property type="component" value="Unassembled WGS sequence"/>
</dbReference>
<dbReference type="EMBL" id="KN819392">
    <property type="protein sequence ID" value="KIJ10926.1"/>
    <property type="molecule type" value="Genomic_DNA"/>
</dbReference>
<evidence type="ECO:0000313" key="1">
    <source>
        <dbReference type="EMBL" id="KIJ10926.1"/>
    </source>
</evidence>
<reference evidence="1 2" key="1">
    <citation type="submission" date="2014-06" db="EMBL/GenBank/DDBJ databases">
        <authorList>
            <consortium name="DOE Joint Genome Institute"/>
            <person name="Kuo A."/>
            <person name="Kohler A."/>
            <person name="Nagy L.G."/>
            <person name="Floudas D."/>
            <person name="Copeland A."/>
            <person name="Barry K.W."/>
            <person name="Cichocki N."/>
            <person name="Veneault-Fourrey C."/>
            <person name="LaButti K."/>
            <person name="Lindquist E.A."/>
            <person name="Lipzen A."/>
            <person name="Lundell T."/>
            <person name="Morin E."/>
            <person name="Murat C."/>
            <person name="Sun H."/>
            <person name="Tunlid A."/>
            <person name="Henrissat B."/>
            <person name="Grigoriev I.V."/>
            <person name="Hibbett D.S."/>
            <person name="Martin F."/>
            <person name="Nordberg H.P."/>
            <person name="Cantor M.N."/>
            <person name="Hua S.X."/>
        </authorList>
    </citation>
    <scope>NUCLEOTIDE SEQUENCE [LARGE SCALE GENOMIC DNA]</scope>
    <source>
        <strain evidence="1 2">ATCC 200175</strain>
    </source>
</reference>
<dbReference type="HOGENOM" id="CLU_2237421_0_0_1"/>
<gene>
    <name evidence="1" type="ORF">PAXINDRAFT_85320</name>
</gene>
<protein>
    <submittedName>
        <fullName evidence="1">Uncharacterized protein</fullName>
    </submittedName>
</protein>
<dbReference type="AlphaFoldDB" id="A0A0C9TUJ3"/>
<organism evidence="1 2">
    <name type="scientific">Paxillus involutus ATCC 200175</name>
    <dbReference type="NCBI Taxonomy" id="664439"/>
    <lineage>
        <taxon>Eukaryota</taxon>
        <taxon>Fungi</taxon>
        <taxon>Dikarya</taxon>
        <taxon>Basidiomycota</taxon>
        <taxon>Agaricomycotina</taxon>
        <taxon>Agaricomycetes</taxon>
        <taxon>Agaricomycetidae</taxon>
        <taxon>Boletales</taxon>
        <taxon>Paxilineae</taxon>
        <taxon>Paxillaceae</taxon>
        <taxon>Paxillus</taxon>
    </lineage>
</organism>
<evidence type="ECO:0000313" key="2">
    <source>
        <dbReference type="Proteomes" id="UP000053647"/>
    </source>
</evidence>
<name>A0A0C9TUJ3_PAXIN</name>
<keyword evidence="2" id="KW-1185">Reference proteome</keyword>
<proteinExistence type="predicted"/>
<accession>A0A0C9TUJ3</accession>
<sequence>MSNTSLQCVECRLLFTGPGPVNIACKCGQGFSNVPETTNKASIEIYEAEKRLNFLFTGGCWPIKNPLDFDGVHANPSFRDDESEVFNFSLLEVAFFRFQKKLVLT</sequence>